<comment type="catalytic activity">
    <reaction evidence="4">
        <text>oxaloacetate + phosphate = phosphoenolpyruvate + hydrogencarbonate</text>
        <dbReference type="Rhea" id="RHEA:28370"/>
        <dbReference type="ChEBI" id="CHEBI:16452"/>
        <dbReference type="ChEBI" id="CHEBI:17544"/>
        <dbReference type="ChEBI" id="CHEBI:43474"/>
        <dbReference type="ChEBI" id="CHEBI:58702"/>
        <dbReference type="EC" id="4.1.1.31"/>
    </reaction>
</comment>
<evidence type="ECO:0000256" key="5">
    <source>
        <dbReference type="PROSITE-ProRule" id="PRU10111"/>
    </source>
</evidence>
<reference evidence="7 8" key="1">
    <citation type="submission" date="2020-10" db="EMBL/GenBank/DDBJ databases">
        <title>The Coptis chinensis genome and diversification of protoberbering-type alkaloids.</title>
        <authorList>
            <person name="Wang B."/>
            <person name="Shu S."/>
            <person name="Song C."/>
            <person name="Liu Y."/>
        </authorList>
    </citation>
    <scope>NUCLEOTIDE SEQUENCE [LARGE SCALE GENOMIC DNA]</scope>
    <source>
        <strain evidence="7">HL-2020</strain>
        <tissue evidence="7">Leaf</tissue>
    </source>
</reference>
<keyword evidence="3" id="KW-0813">Transport</keyword>
<keyword evidence="8" id="KW-1185">Reference proteome</keyword>
<evidence type="ECO:0000313" key="7">
    <source>
        <dbReference type="EMBL" id="KAF9620411.1"/>
    </source>
</evidence>
<dbReference type="InterPro" id="IPR018129">
    <property type="entry name" value="PEP_COase_Lys_AS"/>
</dbReference>
<dbReference type="GO" id="GO:0005829">
    <property type="term" value="C:cytosol"/>
    <property type="evidence" value="ECO:0007669"/>
    <property type="project" value="TreeGrafter"/>
</dbReference>
<dbReference type="GO" id="GO:0016192">
    <property type="term" value="P:vesicle-mediated transport"/>
    <property type="evidence" value="ECO:0007669"/>
    <property type="project" value="InterPro"/>
</dbReference>
<dbReference type="InterPro" id="IPR021135">
    <property type="entry name" value="PEP_COase"/>
</dbReference>
<dbReference type="GO" id="GO:0016020">
    <property type="term" value="C:membrane"/>
    <property type="evidence" value="ECO:0007669"/>
    <property type="project" value="InterPro"/>
</dbReference>
<gene>
    <name evidence="7" type="ORF">IFM89_011784</name>
</gene>
<dbReference type="GO" id="GO:0006886">
    <property type="term" value="P:intracellular protein transport"/>
    <property type="evidence" value="ECO:0007669"/>
    <property type="project" value="InterPro"/>
</dbReference>
<dbReference type="InterPro" id="IPR010989">
    <property type="entry name" value="SNARE"/>
</dbReference>
<dbReference type="SUPFAM" id="SSF51621">
    <property type="entry name" value="Phosphoenolpyruvate/pyruvate domain"/>
    <property type="match status" value="1"/>
</dbReference>
<dbReference type="Gene3D" id="1.20.58.400">
    <property type="entry name" value="t-snare proteins"/>
    <property type="match status" value="1"/>
</dbReference>
<feature type="active site" evidence="5">
    <location>
        <position position="21"/>
    </location>
</feature>
<dbReference type="InterPro" id="IPR015813">
    <property type="entry name" value="Pyrv/PenolPyrv_kinase-like_dom"/>
</dbReference>
<dbReference type="PANTHER" id="PTHR30523">
    <property type="entry name" value="PHOSPHOENOLPYRUVATE CARBOXYLASE"/>
    <property type="match status" value="1"/>
</dbReference>
<dbReference type="SUPFAM" id="SSF47661">
    <property type="entry name" value="t-snare proteins"/>
    <property type="match status" value="1"/>
</dbReference>
<evidence type="ECO:0000259" key="6">
    <source>
        <dbReference type="Pfam" id="PF05008"/>
    </source>
</evidence>
<dbReference type="PANTHER" id="PTHR30523:SF6">
    <property type="entry name" value="PHOSPHOENOLPYRUVATE CARBOXYLASE"/>
    <property type="match status" value="1"/>
</dbReference>
<feature type="domain" description="Vesicle transport v-SNARE N-terminal" evidence="6">
    <location>
        <begin position="58"/>
        <end position="100"/>
    </location>
</feature>
<dbReference type="AlphaFoldDB" id="A0A835ME41"/>
<dbReference type="Proteomes" id="UP000631114">
    <property type="component" value="Unassembled WGS sequence"/>
</dbReference>
<dbReference type="InterPro" id="IPR007705">
    <property type="entry name" value="Vesicle_trsprt_v-SNARE_N"/>
</dbReference>
<evidence type="ECO:0000256" key="3">
    <source>
        <dbReference type="ARBA" id="ARBA00022927"/>
    </source>
</evidence>
<accession>A0A835ME41</accession>
<evidence type="ECO:0000256" key="2">
    <source>
        <dbReference type="ARBA" id="ARBA00011881"/>
    </source>
</evidence>
<dbReference type="PROSITE" id="PS00781">
    <property type="entry name" value="PEPCASE_1"/>
    <property type="match status" value="1"/>
</dbReference>
<name>A0A835ME41_9MAGN</name>
<evidence type="ECO:0000256" key="4">
    <source>
        <dbReference type="ARBA" id="ARBA00048995"/>
    </source>
</evidence>
<organism evidence="7 8">
    <name type="scientific">Coptis chinensis</name>
    <dbReference type="NCBI Taxonomy" id="261450"/>
    <lineage>
        <taxon>Eukaryota</taxon>
        <taxon>Viridiplantae</taxon>
        <taxon>Streptophyta</taxon>
        <taxon>Embryophyta</taxon>
        <taxon>Tracheophyta</taxon>
        <taxon>Spermatophyta</taxon>
        <taxon>Magnoliopsida</taxon>
        <taxon>Ranunculales</taxon>
        <taxon>Ranunculaceae</taxon>
        <taxon>Coptidoideae</taxon>
        <taxon>Coptis</taxon>
    </lineage>
</organism>
<evidence type="ECO:0000256" key="1">
    <source>
        <dbReference type="ARBA" id="ARBA00006108"/>
    </source>
</evidence>
<proteinExistence type="inferred from homology"/>
<dbReference type="EMBL" id="JADFTS010000002">
    <property type="protein sequence ID" value="KAF9620411.1"/>
    <property type="molecule type" value="Genomic_DNA"/>
</dbReference>
<dbReference type="GO" id="GO:0015977">
    <property type="term" value="P:carbon fixation"/>
    <property type="evidence" value="ECO:0007669"/>
    <property type="project" value="InterPro"/>
</dbReference>
<comment type="caution">
    <text evidence="7">The sequence shown here is derived from an EMBL/GenBank/DDBJ whole genome shotgun (WGS) entry which is preliminary data.</text>
</comment>
<protein>
    <recommendedName>
        <fullName evidence="6">Vesicle transport v-SNARE N-terminal domain-containing protein</fullName>
    </recommendedName>
</protein>
<dbReference type="InterPro" id="IPR038407">
    <property type="entry name" value="v-SNARE_N_sf"/>
</dbReference>
<dbReference type="Pfam" id="PF05008">
    <property type="entry name" value="V-SNARE"/>
    <property type="match status" value="1"/>
</dbReference>
<dbReference type="GO" id="GO:0008964">
    <property type="term" value="F:phosphoenolpyruvate carboxylase activity"/>
    <property type="evidence" value="ECO:0007669"/>
    <property type="project" value="UniProtKB-EC"/>
</dbReference>
<dbReference type="GO" id="GO:0006099">
    <property type="term" value="P:tricarboxylic acid cycle"/>
    <property type="evidence" value="ECO:0007669"/>
    <property type="project" value="InterPro"/>
</dbReference>
<keyword evidence="3" id="KW-0653">Protein transport</keyword>
<dbReference type="OrthoDB" id="430637at2759"/>
<sequence length="239" mass="26812">MEKIEKIRILAQVVEIVLTAHPTQINRRTLQYKHIRIAYLLEYNAHADLSHEDRYMLIEDLICKMDLEARSLQQNVKVMPLAKLREYKSDLNNLKIEVKRMTSANFNQAARNDFLEAGLAGVSLSFKPNSGIWNPGNGTEGSEGRVGIAGIVGIGGRSGFGCKIGSGFRIGRGLNIVLGGILATENMNPCEGLTQKKDRANLLGAAPVEQRQKEQETDNGRLIWEYRRPYDEYEVKNLL</sequence>
<comment type="subunit">
    <text evidence="2">Homotetramer.</text>
</comment>
<evidence type="ECO:0000313" key="8">
    <source>
        <dbReference type="Proteomes" id="UP000631114"/>
    </source>
</evidence>
<comment type="similarity">
    <text evidence="1">Belongs to the VTI1 family.</text>
</comment>